<proteinExistence type="inferred from homology"/>
<comment type="cofactor">
    <cofactor evidence="1">
        <name>Cu(2+)</name>
        <dbReference type="ChEBI" id="CHEBI:29036"/>
    </cofactor>
</comment>
<evidence type="ECO:0000256" key="4">
    <source>
        <dbReference type="ARBA" id="ARBA00025798"/>
    </source>
</evidence>
<evidence type="ECO:0000256" key="5">
    <source>
        <dbReference type="ARBA" id="ARBA00032899"/>
    </source>
</evidence>
<comment type="similarity">
    <text evidence="4">In the C-terminal section; belongs to the Cu-Zn superoxide dismutase family.</text>
</comment>
<dbReference type="PROSITE" id="PS50846">
    <property type="entry name" value="HMA_2"/>
    <property type="match status" value="1"/>
</dbReference>
<dbReference type="Pfam" id="PF00080">
    <property type="entry name" value="Sod_Cu"/>
    <property type="match status" value="1"/>
</dbReference>
<evidence type="ECO:0000313" key="8">
    <source>
        <dbReference type="Proteomes" id="UP001456524"/>
    </source>
</evidence>
<evidence type="ECO:0000313" key="7">
    <source>
        <dbReference type="EMBL" id="KAK8169467.1"/>
    </source>
</evidence>
<gene>
    <name evidence="7" type="ORF">IWX90DRAFT_413896</name>
</gene>
<organism evidence="7 8">
    <name type="scientific">Phyllosticta citrichinensis</name>
    <dbReference type="NCBI Taxonomy" id="1130410"/>
    <lineage>
        <taxon>Eukaryota</taxon>
        <taxon>Fungi</taxon>
        <taxon>Dikarya</taxon>
        <taxon>Ascomycota</taxon>
        <taxon>Pezizomycotina</taxon>
        <taxon>Dothideomycetes</taxon>
        <taxon>Dothideomycetes incertae sedis</taxon>
        <taxon>Botryosphaeriales</taxon>
        <taxon>Phyllostictaceae</taxon>
        <taxon>Phyllosticta</taxon>
    </lineage>
</organism>
<evidence type="ECO:0000256" key="2">
    <source>
        <dbReference type="ARBA" id="ARBA00010636"/>
    </source>
</evidence>
<dbReference type="PANTHER" id="PTHR10003">
    <property type="entry name" value="SUPEROXIDE DISMUTASE CU-ZN -RELATED"/>
    <property type="match status" value="1"/>
</dbReference>
<evidence type="ECO:0000256" key="3">
    <source>
        <dbReference type="ARBA" id="ARBA00016103"/>
    </source>
</evidence>
<name>A0ABR1XW05_9PEZI</name>
<reference evidence="7 8" key="1">
    <citation type="journal article" date="2022" name="G3 (Bethesda)">
        <title>Enemy or ally: a genomic approach to elucidate the lifestyle of Phyllosticta citrichinaensis.</title>
        <authorList>
            <person name="Buijs V.A."/>
            <person name="Groenewald J.Z."/>
            <person name="Haridas S."/>
            <person name="LaButti K.M."/>
            <person name="Lipzen A."/>
            <person name="Martin F.M."/>
            <person name="Barry K."/>
            <person name="Grigoriev I.V."/>
            <person name="Crous P.W."/>
            <person name="Seidl M.F."/>
        </authorList>
    </citation>
    <scope>NUCLEOTIDE SEQUENCE [LARGE SCALE GENOMIC DNA]</scope>
    <source>
        <strain evidence="7 8">CBS 129764</strain>
    </source>
</reference>
<dbReference type="InterPro" id="IPR036163">
    <property type="entry name" value="HMA_dom_sf"/>
</dbReference>
<accession>A0ABR1XW05</accession>
<keyword evidence="8" id="KW-1185">Reference proteome</keyword>
<protein>
    <recommendedName>
        <fullName evidence="3">Superoxide dismutase 1 copper chaperone</fullName>
    </recommendedName>
    <alternativeName>
        <fullName evidence="5">Superoxide dismutase copper chaperone</fullName>
    </alternativeName>
</protein>
<dbReference type="EMBL" id="JBBWUH010000004">
    <property type="protein sequence ID" value="KAK8169467.1"/>
    <property type="molecule type" value="Genomic_DNA"/>
</dbReference>
<feature type="domain" description="HMA" evidence="6">
    <location>
        <begin position="6"/>
        <end position="87"/>
    </location>
</feature>
<dbReference type="Gene3D" id="2.60.40.200">
    <property type="entry name" value="Superoxide dismutase, copper/zinc binding domain"/>
    <property type="match status" value="1"/>
</dbReference>
<dbReference type="InterPro" id="IPR001424">
    <property type="entry name" value="SOD_Cu_Zn_dom"/>
</dbReference>
<sequence>MSTIPPFQTTFAVPLSCESCIKDVQTSLFKLPGKLTPAFMRIPDELIEPIGINKVEGDLQNQLVSIEGTASPSTIVQAIQDTGRDAILRGSGAANSAAVCILESHSPTVENKVRGLARMVQVAPNMTIIDLSLRGISPGTYYATVRERGDISEGPESTGPIWEAVKAKSEGKPVTAARGVFETVEVSQGGAGTIFLDKPIQIWEMIGRSIVVAKQQDGKLDKNDPDTLVGVIARSAGVWDNDKTVCSCSGKTVWEERKEQVDRGML</sequence>
<dbReference type="CDD" id="cd00371">
    <property type="entry name" value="HMA"/>
    <property type="match status" value="1"/>
</dbReference>
<dbReference type="InterPro" id="IPR036423">
    <property type="entry name" value="SOD-like_Cu/Zn_dom_sf"/>
</dbReference>
<comment type="similarity">
    <text evidence="2">Belongs to the CCS1 family.</text>
</comment>
<comment type="caution">
    <text evidence="7">The sequence shown here is derived from an EMBL/GenBank/DDBJ whole genome shotgun (WGS) entry which is preliminary data.</text>
</comment>
<evidence type="ECO:0000259" key="6">
    <source>
        <dbReference type="PROSITE" id="PS50846"/>
    </source>
</evidence>
<dbReference type="InterPro" id="IPR024134">
    <property type="entry name" value="SOD_Cu/Zn_/chaperone"/>
</dbReference>
<dbReference type="Gene3D" id="3.30.70.100">
    <property type="match status" value="1"/>
</dbReference>
<evidence type="ECO:0000256" key="1">
    <source>
        <dbReference type="ARBA" id="ARBA00001973"/>
    </source>
</evidence>
<dbReference type="InterPro" id="IPR006121">
    <property type="entry name" value="HMA_dom"/>
</dbReference>
<dbReference type="Proteomes" id="UP001456524">
    <property type="component" value="Unassembled WGS sequence"/>
</dbReference>
<dbReference type="SUPFAM" id="SSF55008">
    <property type="entry name" value="HMA, heavy metal-associated domain"/>
    <property type="match status" value="1"/>
</dbReference>
<dbReference type="SUPFAM" id="SSF49329">
    <property type="entry name" value="Cu,Zn superoxide dismutase-like"/>
    <property type="match status" value="1"/>
</dbReference>